<gene>
    <name evidence="1" type="ORF">CLAU1311_LOCUS4984</name>
</gene>
<dbReference type="AlphaFoldDB" id="A0A7S2Z3V0"/>
<dbReference type="Pfam" id="PF11095">
    <property type="entry name" value="Gemin7"/>
    <property type="match status" value="1"/>
</dbReference>
<protein>
    <recommendedName>
        <fullName evidence="2">Gem-associated protein 7</fullName>
    </recommendedName>
</protein>
<sequence>MGAEAEAEAEEEAECLTDEVDTKGVAAQRTRFLDLLQDTCRKKAAVEVRFHGPGVEGVVASGNLVAVESTLDEILVENLATPTGDIPLARVNMDDVLYIKLLKKRERM</sequence>
<reference evidence="1" key="1">
    <citation type="submission" date="2021-01" db="EMBL/GenBank/DDBJ databases">
        <authorList>
            <person name="Corre E."/>
            <person name="Pelletier E."/>
            <person name="Niang G."/>
            <person name="Scheremetjew M."/>
            <person name="Finn R."/>
            <person name="Kale V."/>
            <person name="Holt S."/>
            <person name="Cochrane G."/>
            <person name="Meng A."/>
            <person name="Brown T."/>
            <person name="Cohen L."/>
        </authorList>
    </citation>
    <scope>NUCLEOTIDE SEQUENCE</scope>
    <source>
        <strain evidence="1">RCC856</strain>
    </source>
</reference>
<dbReference type="InterPro" id="IPR020338">
    <property type="entry name" value="SMN_gemin7"/>
</dbReference>
<dbReference type="GO" id="GO:0034719">
    <property type="term" value="C:SMN-Sm protein complex"/>
    <property type="evidence" value="ECO:0007669"/>
    <property type="project" value="InterPro"/>
</dbReference>
<dbReference type="Gene3D" id="2.30.30.100">
    <property type="match status" value="1"/>
</dbReference>
<proteinExistence type="predicted"/>
<evidence type="ECO:0008006" key="2">
    <source>
        <dbReference type="Google" id="ProtNLM"/>
    </source>
</evidence>
<organism evidence="1">
    <name type="scientific">Chloropicon laureae</name>
    <dbReference type="NCBI Taxonomy" id="464258"/>
    <lineage>
        <taxon>Eukaryota</taxon>
        <taxon>Viridiplantae</taxon>
        <taxon>Chlorophyta</taxon>
        <taxon>Chloropicophyceae</taxon>
        <taxon>Chloropicales</taxon>
        <taxon>Chloropicaceae</taxon>
        <taxon>Chloropicon</taxon>
    </lineage>
</organism>
<accession>A0A7S2Z3V0</accession>
<evidence type="ECO:0000313" key="1">
    <source>
        <dbReference type="EMBL" id="CAE0020454.1"/>
    </source>
</evidence>
<dbReference type="EMBL" id="HBHU01007704">
    <property type="protein sequence ID" value="CAE0020454.1"/>
    <property type="molecule type" value="Transcribed_RNA"/>
</dbReference>
<name>A0A7S2Z3V0_9CHLO</name>